<dbReference type="GO" id="GO:0020037">
    <property type="term" value="F:heme binding"/>
    <property type="evidence" value="ECO:0007669"/>
    <property type="project" value="InterPro"/>
</dbReference>
<evidence type="ECO:0008006" key="3">
    <source>
        <dbReference type="Google" id="ProtNLM"/>
    </source>
</evidence>
<accession>A0AAD4TLT4</accession>
<dbReference type="SUPFAM" id="SSF48264">
    <property type="entry name" value="Cytochrome P450"/>
    <property type="match status" value="1"/>
</dbReference>
<reference evidence="1" key="1">
    <citation type="submission" date="2022-04" db="EMBL/GenBank/DDBJ databases">
        <title>A functionally conserved STORR gene fusion in Papaver species that diverged 16.8 million years ago.</title>
        <authorList>
            <person name="Catania T."/>
        </authorList>
    </citation>
    <scope>NUCLEOTIDE SEQUENCE</scope>
    <source>
        <strain evidence="1">S-188037</strain>
    </source>
</reference>
<dbReference type="Proteomes" id="UP001202328">
    <property type="component" value="Unassembled WGS sequence"/>
</dbReference>
<keyword evidence="2" id="KW-1185">Reference proteome</keyword>
<dbReference type="PANTHER" id="PTHR47951:SF7">
    <property type="entry name" value="FLAVONOID 3',5'-HYDROXYLASE-LIKE ISOFORM X1"/>
    <property type="match status" value="1"/>
</dbReference>
<dbReference type="Gene3D" id="1.10.630.10">
    <property type="entry name" value="Cytochrome P450"/>
    <property type="match status" value="1"/>
</dbReference>
<gene>
    <name evidence="1" type="ORF">MKW98_010955</name>
</gene>
<dbReference type="InterPro" id="IPR036396">
    <property type="entry name" value="Cyt_P450_sf"/>
</dbReference>
<dbReference type="EMBL" id="JAJJMB010000395">
    <property type="protein sequence ID" value="KAI3962404.1"/>
    <property type="molecule type" value="Genomic_DNA"/>
</dbReference>
<evidence type="ECO:0000313" key="2">
    <source>
        <dbReference type="Proteomes" id="UP001202328"/>
    </source>
</evidence>
<proteinExistence type="predicted"/>
<organism evidence="1 2">
    <name type="scientific">Papaver atlanticum</name>
    <dbReference type="NCBI Taxonomy" id="357466"/>
    <lineage>
        <taxon>Eukaryota</taxon>
        <taxon>Viridiplantae</taxon>
        <taxon>Streptophyta</taxon>
        <taxon>Embryophyta</taxon>
        <taxon>Tracheophyta</taxon>
        <taxon>Spermatophyta</taxon>
        <taxon>Magnoliopsida</taxon>
        <taxon>Ranunculales</taxon>
        <taxon>Papaveraceae</taxon>
        <taxon>Papaveroideae</taxon>
        <taxon>Papaver</taxon>
    </lineage>
</organism>
<dbReference type="PANTHER" id="PTHR47951">
    <property type="entry name" value="OS08G0547900 PROTEIN"/>
    <property type="match status" value="1"/>
</dbReference>
<dbReference type="AlphaFoldDB" id="A0AAD4TLT4"/>
<sequence length="69" mass="7854">RRCIGIPLVERIIPYALASILHSFEWRMPEGAEVDLSEKFGIVLKTSTPLHAIPFPRLSDPSLYAKKDY</sequence>
<dbReference type="GO" id="GO:0016705">
    <property type="term" value="F:oxidoreductase activity, acting on paired donors, with incorporation or reduction of molecular oxygen"/>
    <property type="evidence" value="ECO:0007669"/>
    <property type="project" value="InterPro"/>
</dbReference>
<dbReference type="GO" id="GO:0004497">
    <property type="term" value="F:monooxygenase activity"/>
    <property type="evidence" value="ECO:0007669"/>
    <property type="project" value="InterPro"/>
</dbReference>
<feature type="non-terminal residue" evidence="1">
    <location>
        <position position="1"/>
    </location>
</feature>
<comment type="caution">
    <text evidence="1">The sequence shown here is derived from an EMBL/GenBank/DDBJ whole genome shotgun (WGS) entry which is preliminary data.</text>
</comment>
<name>A0AAD4TLT4_9MAGN</name>
<dbReference type="GO" id="GO:0005506">
    <property type="term" value="F:iron ion binding"/>
    <property type="evidence" value="ECO:0007669"/>
    <property type="project" value="InterPro"/>
</dbReference>
<protein>
    <recommendedName>
        <fullName evidence="3">Cytochrome P450</fullName>
    </recommendedName>
</protein>
<evidence type="ECO:0000313" key="1">
    <source>
        <dbReference type="EMBL" id="KAI3962404.1"/>
    </source>
</evidence>